<dbReference type="EC" id="5.3.3.2" evidence="3 10"/>
<organism evidence="13 14">
    <name type="scientific">Thiothrix nivea (strain ATCC 35100 / DSM 5205 / JP2)</name>
    <dbReference type="NCBI Taxonomy" id="870187"/>
    <lineage>
        <taxon>Bacteria</taxon>
        <taxon>Pseudomonadati</taxon>
        <taxon>Pseudomonadota</taxon>
        <taxon>Gammaproteobacteria</taxon>
        <taxon>Thiotrichales</taxon>
        <taxon>Thiotrichaceae</taxon>
        <taxon>Thiothrix</taxon>
    </lineage>
</organism>
<evidence type="ECO:0000256" key="9">
    <source>
        <dbReference type="ARBA" id="ARBA00023235"/>
    </source>
</evidence>
<feature type="binding site" evidence="10">
    <location>
        <position position="30"/>
    </location>
    <ligand>
        <name>Mn(2+)</name>
        <dbReference type="ChEBI" id="CHEBI:29035"/>
    </ligand>
</feature>
<evidence type="ECO:0000313" key="14">
    <source>
        <dbReference type="Proteomes" id="UP000005317"/>
    </source>
</evidence>
<keyword evidence="7 10" id="KW-0464">Manganese</keyword>
<feature type="binding site" evidence="10">
    <location>
        <position position="67"/>
    </location>
    <ligand>
        <name>Mn(2+)</name>
        <dbReference type="ChEBI" id="CHEBI:29035"/>
    </ligand>
</feature>
<dbReference type="GO" id="GO:0050992">
    <property type="term" value="P:dimethylallyl diphosphate biosynthetic process"/>
    <property type="evidence" value="ECO:0007669"/>
    <property type="project" value="UniProtKB-UniRule"/>
</dbReference>
<dbReference type="InterPro" id="IPR000086">
    <property type="entry name" value="NUDIX_hydrolase_dom"/>
</dbReference>
<sequence>MEEVVLVDAGNAVLGTMPKYLVHTLHTPLHRGFSAFIFNPQGKLLLQQRSFSKLTWPGFWSNSCCGHPALGESVTEAIQRRAWVELGIHVHDLQEALPDFHYCCEHQGVVENEICPVWLARTADEPYPDPLEVATTCWSGWGDFMQLLKADSVGHYSPWCKLESALLGEAVSRFLGVPITSAS</sequence>
<comment type="similarity">
    <text evidence="2 10">Belongs to the IPP isomerase type 1 family.</text>
</comment>
<dbReference type="GO" id="GO:0005737">
    <property type="term" value="C:cytoplasm"/>
    <property type="evidence" value="ECO:0007669"/>
    <property type="project" value="UniProtKB-SubCell"/>
</dbReference>
<protein>
    <recommendedName>
        <fullName evidence="3 10">Isopentenyl-diphosphate Delta-isomerase</fullName>
        <shortName evidence="10">IPP isomerase</shortName>
        <ecNumber evidence="3 10">5.3.3.2</ecNumber>
    </recommendedName>
    <alternativeName>
        <fullName evidence="10">IPP:DMAPP isomerase</fullName>
    </alternativeName>
    <alternativeName>
        <fullName evidence="10">Isopentenyl pyrophosphate isomerase</fullName>
    </alternativeName>
</protein>
<dbReference type="HAMAP" id="MF_00202">
    <property type="entry name" value="Idi"/>
    <property type="match status" value="1"/>
</dbReference>
<evidence type="ECO:0000259" key="12">
    <source>
        <dbReference type="PROSITE" id="PS51462"/>
    </source>
</evidence>
<dbReference type="RefSeq" id="WP_002708255.1">
    <property type="nucleotide sequence ID" value="NZ_JH651384.1"/>
</dbReference>
<dbReference type="CDD" id="cd02885">
    <property type="entry name" value="NUDIX_IPP_Isomerase"/>
    <property type="match status" value="1"/>
</dbReference>
<evidence type="ECO:0000256" key="8">
    <source>
        <dbReference type="ARBA" id="ARBA00023229"/>
    </source>
</evidence>
<comment type="subcellular location">
    <subcellularLocation>
        <location evidence="10">Cytoplasm</location>
    </subcellularLocation>
</comment>
<dbReference type="OrthoDB" id="5498344at2"/>
<feature type="binding site" evidence="10">
    <location>
        <position position="85"/>
    </location>
    <ligand>
        <name>Mg(2+)</name>
        <dbReference type="ChEBI" id="CHEBI:18420"/>
    </ligand>
</feature>
<proteinExistence type="inferred from homology"/>
<comment type="catalytic activity">
    <reaction evidence="10">
        <text>isopentenyl diphosphate = dimethylallyl diphosphate</text>
        <dbReference type="Rhea" id="RHEA:23284"/>
        <dbReference type="ChEBI" id="CHEBI:57623"/>
        <dbReference type="ChEBI" id="CHEBI:128769"/>
        <dbReference type="EC" id="5.3.3.2"/>
    </reaction>
</comment>
<evidence type="ECO:0000256" key="3">
    <source>
        <dbReference type="ARBA" id="ARBA00012057"/>
    </source>
</evidence>
<dbReference type="InterPro" id="IPR011876">
    <property type="entry name" value="IsopentenylPP_isomerase_typ1"/>
</dbReference>
<keyword evidence="9 10" id="KW-0413">Isomerase</keyword>
<comment type="function">
    <text evidence="10">Catalyzes the 1,3-allylic rearrangement of the homoallylic substrate isopentenyl (IPP) to its highly electrophilic allylic isomer, dimethylallyl diphosphate (DMAPP).</text>
</comment>
<dbReference type="InterPro" id="IPR056375">
    <property type="entry name" value="Idi_bact"/>
</dbReference>
<dbReference type="PROSITE" id="PS51462">
    <property type="entry name" value="NUDIX"/>
    <property type="match status" value="1"/>
</dbReference>
<dbReference type="PIRSF" id="PIRSF018427">
    <property type="entry name" value="Isopntndiph_ism"/>
    <property type="match status" value="1"/>
</dbReference>
<evidence type="ECO:0000256" key="11">
    <source>
        <dbReference type="PIRSR" id="PIRSR018427-1"/>
    </source>
</evidence>
<evidence type="ECO:0000256" key="10">
    <source>
        <dbReference type="HAMAP-Rule" id="MF_00202"/>
    </source>
</evidence>
<dbReference type="GO" id="GO:0004452">
    <property type="term" value="F:isopentenyl-diphosphate delta-isomerase activity"/>
    <property type="evidence" value="ECO:0007669"/>
    <property type="project" value="UniProtKB-UniRule"/>
</dbReference>
<dbReference type="NCBIfam" id="NF002995">
    <property type="entry name" value="PRK03759.1"/>
    <property type="match status" value="1"/>
</dbReference>
<keyword evidence="4 10" id="KW-0963">Cytoplasm</keyword>
<evidence type="ECO:0000256" key="2">
    <source>
        <dbReference type="ARBA" id="ARBA00007579"/>
    </source>
</evidence>
<keyword evidence="5 10" id="KW-0479">Metal-binding</keyword>
<evidence type="ECO:0000256" key="7">
    <source>
        <dbReference type="ARBA" id="ARBA00023211"/>
    </source>
</evidence>
<dbReference type="GO" id="GO:0008299">
    <property type="term" value="P:isoprenoid biosynthetic process"/>
    <property type="evidence" value="ECO:0007669"/>
    <property type="project" value="UniProtKB-UniRule"/>
</dbReference>
<dbReference type="SUPFAM" id="SSF55811">
    <property type="entry name" value="Nudix"/>
    <property type="match status" value="1"/>
</dbReference>
<gene>
    <name evidence="10" type="primary">idi</name>
    <name evidence="13" type="ORF">Thini_1743</name>
</gene>
<accession>A0A656HEA9</accession>
<keyword evidence="6 10" id="KW-0460">Magnesium</keyword>
<dbReference type="Pfam" id="PF00293">
    <property type="entry name" value="NUDIX"/>
    <property type="match status" value="1"/>
</dbReference>
<dbReference type="UniPathway" id="UPA00059">
    <property type="reaction ID" value="UER00104"/>
</dbReference>
<dbReference type="EMBL" id="JH651384">
    <property type="protein sequence ID" value="EIJ34324.1"/>
    <property type="molecule type" value="Genomic_DNA"/>
</dbReference>
<comment type="pathway">
    <text evidence="1 10">Isoprenoid biosynthesis; dimethylallyl diphosphate biosynthesis; dimethylallyl diphosphate from isopentenyl diphosphate: step 1/1.</text>
</comment>
<evidence type="ECO:0000313" key="13">
    <source>
        <dbReference type="EMBL" id="EIJ34324.1"/>
    </source>
</evidence>
<name>A0A656HEA9_THINJ</name>
<dbReference type="NCBIfam" id="TIGR02150">
    <property type="entry name" value="IPP_isom_1"/>
    <property type="match status" value="1"/>
</dbReference>
<evidence type="ECO:0000256" key="5">
    <source>
        <dbReference type="ARBA" id="ARBA00022723"/>
    </source>
</evidence>
<keyword evidence="14" id="KW-1185">Reference proteome</keyword>
<dbReference type="PANTHER" id="PTHR10885">
    <property type="entry name" value="ISOPENTENYL-DIPHOSPHATE DELTA-ISOMERASE"/>
    <property type="match status" value="1"/>
</dbReference>
<feature type="binding site" evidence="10">
    <location>
        <position position="23"/>
    </location>
    <ligand>
        <name>Mn(2+)</name>
        <dbReference type="ChEBI" id="CHEBI:29035"/>
    </ligand>
</feature>
<dbReference type="Gene3D" id="3.90.79.10">
    <property type="entry name" value="Nucleoside Triphosphate Pyrophosphohydrolase"/>
    <property type="match status" value="1"/>
</dbReference>
<dbReference type="PANTHER" id="PTHR10885:SF0">
    <property type="entry name" value="ISOPENTENYL-DIPHOSPHATE DELTA-ISOMERASE"/>
    <property type="match status" value="1"/>
</dbReference>
<feature type="active site" evidence="10 11">
    <location>
        <position position="113"/>
    </location>
</feature>
<dbReference type="GO" id="GO:0046872">
    <property type="term" value="F:metal ion binding"/>
    <property type="evidence" value="ECO:0007669"/>
    <property type="project" value="UniProtKB-KW"/>
</dbReference>
<evidence type="ECO:0000256" key="1">
    <source>
        <dbReference type="ARBA" id="ARBA00004826"/>
    </source>
</evidence>
<evidence type="ECO:0000256" key="4">
    <source>
        <dbReference type="ARBA" id="ARBA00022490"/>
    </source>
</evidence>
<feature type="active site" evidence="10 11">
    <location>
        <position position="65"/>
    </location>
</feature>
<feature type="binding site" evidence="10">
    <location>
        <position position="113"/>
    </location>
    <ligand>
        <name>Mn(2+)</name>
        <dbReference type="ChEBI" id="CHEBI:29035"/>
    </ligand>
</feature>
<comment type="cofactor">
    <cofactor evidence="10">
        <name>Mg(2+)</name>
        <dbReference type="ChEBI" id="CHEBI:18420"/>
    </cofactor>
    <text evidence="10">Binds 1 Mg(2+) ion per subunit. The magnesium ion binds only when substrate is bound.</text>
</comment>
<feature type="binding site" evidence="10">
    <location>
        <position position="111"/>
    </location>
    <ligand>
        <name>Mn(2+)</name>
        <dbReference type="ChEBI" id="CHEBI:29035"/>
    </ligand>
</feature>
<dbReference type="Proteomes" id="UP000005317">
    <property type="component" value="Unassembled WGS sequence"/>
</dbReference>
<evidence type="ECO:0000256" key="6">
    <source>
        <dbReference type="ARBA" id="ARBA00022842"/>
    </source>
</evidence>
<comment type="cofactor">
    <cofactor evidence="10">
        <name>Mn(2+)</name>
        <dbReference type="ChEBI" id="CHEBI:29035"/>
    </cofactor>
    <text evidence="10">Binds 1 Mn(2+) ion per subunit.</text>
</comment>
<dbReference type="InterPro" id="IPR015797">
    <property type="entry name" value="NUDIX_hydrolase-like_dom_sf"/>
</dbReference>
<keyword evidence="8 10" id="KW-0414">Isoprene biosynthesis</keyword>
<reference evidence="14" key="1">
    <citation type="journal article" date="2011" name="Stand. Genomic Sci.">
        <title>Genome sequence of the filamentous, gliding Thiothrix nivea neotype strain (JP2(T)).</title>
        <authorList>
            <person name="Lapidus A."/>
            <person name="Nolan M."/>
            <person name="Lucas S."/>
            <person name="Glavina Del Rio T."/>
            <person name="Tice H."/>
            <person name="Cheng J.F."/>
            <person name="Tapia R."/>
            <person name="Han C."/>
            <person name="Goodwin L."/>
            <person name="Pitluck S."/>
            <person name="Liolios K."/>
            <person name="Pagani I."/>
            <person name="Ivanova N."/>
            <person name="Huntemann M."/>
            <person name="Mavromatis K."/>
            <person name="Mikhailova N."/>
            <person name="Pati A."/>
            <person name="Chen A."/>
            <person name="Palaniappan K."/>
            <person name="Land M."/>
            <person name="Brambilla E.M."/>
            <person name="Rohde M."/>
            <person name="Abt B."/>
            <person name="Verbarg S."/>
            <person name="Goker M."/>
            <person name="Bristow J."/>
            <person name="Eisen J.A."/>
            <person name="Markowitz V."/>
            <person name="Hugenholtz P."/>
            <person name="Kyrpides N.C."/>
            <person name="Klenk H.P."/>
            <person name="Woyke T."/>
        </authorList>
    </citation>
    <scope>NUCLEOTIDE SEQUENCE [LARGE SCALE GENOMIC DNA]</scope>
    <source>
        <strain evidence="14">ATCC 35100 / DSM 5205 / JP2</strain>
    </source>
</reference>
<dbReference type="AlphaFoldDB" id="A0A656HEA9"/>
<feature type="domain" description="Nudix hydrolase" evidence="12">
    <location>
        <begin position="28"/>
        <end position="162"/>
    </location>
</feature>